<protein>
    <recommendedName>
        <fullName evidence="1">C17orf113 probable zinc finger domain-containing protein</fullName>
    </recommendedName>
</protein>
<dbReference type="EMBL" id="JAIWYP010000015">
    <property type="protein sequence ID" value="KAH3701681.1"/>
    <property type="molecule type" value="Genomic_DNA"/>
</dbReference>
<sequence>MKCTLCVSTGKLNTFVSGFSNFRRSTLDRHMASADHVNSLTDKKEQSRMKATVN</sequence>
<dbReference type="InterPro" id="IPR057456">
    <property type="entry name" value="Znf_C17orf113"/>
</dbReference>
<name>A0A9D3YNI2_DREPO</name>
<gene>
    <name evidence="2" type="ORF">DPMN_076673</name>
</gene>
<dbReference type="Pfam" id="PF25431">
    <property type="entry name" value="zf-C17orf113"/>
    <property type="match status" value="1"/>
</dbReference>
<organism evidence="2 3">
    <name type="scientific">Dreissena polymorpha</name>
    <name type="common">Zebra mussel</name>
    <name type="synonym">Mytilus polymorpha</name>
    <dbReference type="NCBI Taxonomy" id="45954"/>
    <lineage>
        <taxon>Eukaryota</taxon>
        <taxon>Metazoa</taxon>
        <taxon>Spiralia</taxon>
        <taxon>Lophotrochozoa</taxon>
        <taxon>Mollusca</taxon>
        <taxon>Bivalvia</taxon>
        <taxon>Autobranchia</taxon>
        <taxon>Heteroconchia</taxon>
        <taxon>Euheterodonta</taxon>
        <taxon>Imparidentia</taxon>
        <taxon>Neoheterodontei</taxon>
        <taxon>Myida</taxon>
        <taxon>Dreissenoidea</taxon>
        <taxon>Dreissenidae</taxon>
        <taxon>Dreissena</taxon>
    </lineage>
</organism>
<evidence type="ECO:0000313" key="3">
    <source>
        <dbReference type="Proteomes" id="UP000828390"/>
    </source>
</evidence>
<dbReference type="AlphaFoldDB" id="A0A9D3YNI2"/>
<evidence type="ECO:0000259" key="1">
    <source>
        <dbReference type="Pfam" id="PF25431"/>
    </source>
</evidence>
<reference evidence="2" key="1">
    <citation type="journal article" date="2019" name="bioRxiv">
        <title>The Genome of the Zebra Mussel, Dreissena polymorpha: A Resource for Invasive Species Research.</title>
        <authorList>
            <person name="McCartney M.A."/>
            <person name="Auch B."/>
            <person name="Kono T."/>
            <person name="Mallez S."/>
            <person name="Zhang Y."/>
            <person name="Obille A."/>
            <person name="Becker A."/>
            <person name="Abrahante J.E."/>
            <person name="Garbe J."/>
            <person name="Badalamenti J.P."/>
            <person name="Herman A."/>
            <person name="Mangelson H."/>
            <person name="Liachko I."/>
            <person name="Sullivan S."/>
            <person name="Sone E.D."/>
            <person name="Koren S."/>
            <person name="Silverstein K.A.T."/>
            <person name="Beckman K.B."/>
            <person name="Gohl D.M."/>
        </authorList>
    </citation>
    <scope>NUCLEOTIDE SEQUENCE</scope>
    <source>
        <strain evidence="2">Duluth1</strain>
        <tissue evidence="2">Whole animal</tissue>
    </source>
</reference>
<evidence type="ECO:0000313" key="2">
    <source>
        <dbReference type="EMBL" id="KAH3701681.1"/>
    </source>
</evidence>
<dbReference type="Proteomes" id="UP000828390">
    <property type="component" value="Unassembled WGS sequence"/>
</dbReference>
<feature type="domain" description="C17orf113 probable zinc finger" evidence="1">
    <location>
        <begin position="1"/>
        <end position="46"/>
    </location>
</feature>
<keyword evidence="3" id="KW-1185">Reference proteome</keyword>
<proteinExistence type="predicted"/>
<reference evidence="2" key="2">
    <citation type="submission" date="2020-11" db="EMBL/GenBank/DDBJ databases">
        <authorList>
            <person name="McCartney M.A."/>
            <person name="Auch B."/>
            <person name="Kono T."/>
            <person name="Mallez S."/>
            <person name="Becker A."/>
            <person name="Gohl D.M."/>
            <person name="Silverstein K.A.T."/>
            <person name="Koren S."/>
            <person name="Bechman K.B."/>
            <person name="Herman A."/>
            <person name="Abrahante J.E."/>
            <person name="Garbe J."/>
        </authorList>
    </citation>
    <scope>NUCLEOTIDE SEQUENCE</scope>
    <source>
        <strain evidence="2">Duluth1</strain>
        <tissue evidence="2">Whole animal</tissue>
    </source>
</reference>
<comment type="caution">
    <text evidence="2">The sequence shown here is derived from an EMBL/GenBank/DDBJ whole genome shotgun (WGS) entry which is preliminary data.</text>
</comment>
<accession>A0A9D3YNI2</accession>